<evidence type="ECO:0000313" key="2">
    <source>
        <dbReference type="Proteomes" id="UP000828048"/>
    </source>
</evidence>
<reference evidence="1 2" key="1">
    <citation type="journal article" date="2021" name="Hortic Res">
        <title>High-quality reference genome and annotation aids understanding of berry development for evergreen blueberry (Vaccinium darrowii).</title>
        <authorList>
            <person name="Yu J."/>
            <person name="Hulse-Kemp A.M."/>
            <person name="Babiker E."/>
            <person name="Staton M."/>
        </authorList>
    </citation>
    <scope>NUCLEOTIDE SEQUENCE [LARGE SCALE GENOMIC DNA]</scope>
    <source>
        <strain evidence="2">cv. NJ 8807/NJ 8810</strain>
        <tissue evidence="1">Young leaf</tissue>
    </source>
</reference>
<evidence type="ECO:0000313" key="1">
    <source>
        <dbReference type="EMBL" id="KAH7841824.1"/>
    </source>
</evidence>
<gene>
    <name evidence="1" type="ORF">Vadar_034717</name>
</gene>
<keyword evidence="2" id="KW-1185">Reference proteome</keyword>
<accession>A0ACB7XLX7</accession>
<protein>
    <submittedName>
        <fullName evidence="1">Uncharacterized protein</fullName>
    </submittedName>
</protein>
<organism evidence="1 2">
    <name type="scientific">Vaccinium darrowii</name>
    <dbReference type="NCBI Taxonomy" id="229202"/>
    <lineage>
        <taxon>Eukaryota</taxon>
        <taxon>Viridiplantae</taxon>
        <taxon>Streptophyta</taxon>
        <taxon>Embryophyta</taxon>
        <taxon>Tracheophyta</taxon>
        <taxon>Spermatophyta</taxon>
        <taxon>Magnoliopsida</taxon>
        <taxon>eudicotyledons</taxon>
        <taxon>Gunneridae</taxon>
        <taxon>Pentapetalae</taxon>
        <taxon>asterids</taxon>
        <taxon>Ericales</taxon>
        <taxon>Ericaceae</taxon>
        <taxon>Vaccinioideae</taxon>
        <taxon>Vaccinieae</taxon>
        <taxon>Vaccinium</taxon>
    </lineage>
</organism>
<sequence length="352" mass="39503">MGYCLPCFCSSKYRKSLDKTHVTSPGYQRHGTYETQQPIKATWQEVEKKIEPTKANRQEVEKKIELIIDFGNKNEEQLDGNIIRKKVTFDLNAKTHEEFQIQEIKNGSVELENGKEKGSKTQAVAVHESQTQSDSSMSSVFTYPPSHRYNNCTSSDDDDGESEAIELLESDSDDNQESDSLFSISIESRKQVSLSEIDEKEVNSPIPIRSSPDHYKLKSIGLNHIEGRKDLESVLNPVENLTQWRAKKSAKPPTPLKDQEKENINVEEVLAVPFGGEPRSKFSNGDSKQRFNHSKCDLDDIAVDTSLSSWLVESETTSISKNSPNNSVGNSPRRVNSSRSYEGRAILGALKS</sequence>
<comment type="caution">
    <text evidence="1">The sequence shown here is derived from an EMBL/GenBank/DDBJ whole genome shotgun (WGS) entry which is preliminary data.</text>
</comment>
<dbReference type="EMBL" id="CM037160">
    <property type="protein sequence ID" value="KAH7841824.1"/>
    <property type="molecule type" value="Genomic_DNA"/>
</dbReference>
<proteinExistence type="predicted"/>
<name>A0ACB7XLX7_9ERIC</name>
<dbReference type="Proteomes" id="UP000828048">
    <property type="component" value="Chromosome 10"/>
</dbReference>